<accession>V5FNL5</accession>
<keyword evidence="2" id="KW-1185">Reference proteome</keyword>
<comment type="caution">
    <text evidence="1">The sequence shown here is derived from an EMBL/GenBank/DDBJ whole genome shotgun (WGS) entry which is preliminary data.</text>
</comment>
<gene>
    <name evidence="1" type="ORF">VHA01S_073_00030</name>
</gene>
<sequence length="91" mass="10825">MTLELHEKQLVRSILDLVTHNRDFAVDFFNTENILEDRVELRDNLLPIKQFVLKHHSDNEDVYKRELKIFVSHNITDADIKAIFYNSLSIE</sequence>
<evidence type="ECO:0000313" key="1">
    <source>
        <dbReference type="EMBL" id="GAD91191.1"/>
    </source>
</evidence>
<reference evidence="1 2" key="1">
    <citation type="submission" date="2013-11" db="EMBL/GenBank/DDBJ databases">
        <title>Whole genome shotgun sequence of Vibrio halioticoli NBRC 102217.</title>
        <authorList>
            <person name="Isaki S."/>
            <person name="Kimura A."/>
            <person name="Ohji S."/>
            <person name="Hosoyama A."/>
            <person name="Fujita N."/>
            <person name="Hashimoto M."/>
            <person name="Hosoyama Y."/>
            <person name="Yamazoe A."/>
        </authorList>
    </citation>
    <scope>NUCLEOTIDE SEQUENCE [LARGE SCALE GENOMIC DNA]</scope>
    <source>
        <strain evidence="1 2">NBRC 102217</strain>
    </source>
</reference>
<protein>
    <submittedName>
        <fullName evidence="1">Uncharacterized protein</fullName>
    </submittedName>
</protein>
<dbReference type="EMBL" id="BAUJ01000073">
    <property type="protein sequence ID" value="GAD91191.1"/>
    <property type="molecule type" value="Genomic_DNA"/>
</dbReference>
<dbReference type="RefSeq" id="WP_023405483.1">
    <property type="nucleotide sequence ID" value="NZ_BAUJ01000073.1"/>
</dbReference>
<dbReference type="Proteomes" id="UP000017800">
    <property type="component" value="Unassembled WGS sequence"/>
</dbReference>
<dbReference type="AlphaFoldDB" id="V5FNL5"/>
<evidence type="ECO:0000313" key="2">
    <source>
        <dbReference type="Proteomes" id="UP000017800"/>
    </source>
</evidence>
<proteinExistence type="predicted"/>
<organism evidence="1 2">
    <name type="scientific">Vibrio halioticoli NBRC 102217</name>
    <dbReference type="NCBI Taxonomy" id="1219072"/>
    <lineage>
        <taxon>Bacteria</taxon>
        <taxon>Pseudomonadati</taxon>
        <taxon>Pseudomonadota</taxon>
        <taxon>Gammaproteobacteria</taxon>
        <taxon>Vibrionales</taxon>
        <taxon>Vibrionaceae</taxon>
        <taxon>Vibrio</taxon>
    </lineage>
</organism>
<name>V5FNL5_9VIBR</name>